<keyword evidence="2" id="KW-1185">Reference proteome</keyword>
<protein>
    <submittedName>
        <fullName evidence="1">Spore germination protein GerPE</fullName>
    </submittedName>
</protein>
<dbReference type="InterPro" id="IPR024496">
    <property type="entry name" value="Spore_germ_GerPE"/>
</dbReference>
<dbReference type="OrthoDB" id="2599887at2"/>
<gene>
    <name evidence="1" type="ORF">DLM86_08450</name>
</gene>
<sequence length="127" mass="13988">MPRLSVVDDISVNEVTFSSTLLVGDIEDVKPRTMALAVQREVPTFRGDEGSFESFPIFKRPIPRPVPDEPVAMTINNARSLIRVGWVDVLSVSTSSLLQVGSSRSIDAETRTKHIRQLRSRSAPASP</sequence>
<evidence type="ECO:0000313" key="1">
    <source>
        <dbReference type="EMBL" id="PYI55740.1"/>
    </source>
</evidence>
<dbReference type="EMBL" id="QJVJ01000003">
    <property type="protein sequence ID" value="PYI55740.1"/>
    <property type="molecule type" value="Genomic_DNA"/>
</dbReference>
<evidence type="ECO:0000313" key="2">
    <source>
        <dbReference type="Proteomes" id="UP000247476"/>
    </source>
</evidence>
<dbReference type="Proteomes" id="UP000247476">
    <property type="component" value="Unassembled WGS sequence"/>
</dbReference>
<accession>A0A2V5KL96</accession>
<reference evidence="1 2" key="1">
    <citation type="submission" date="2018-05" db="EMBL/GenBank/DDBJ databases">
        <title>Paenibacillus flagellatus sp. nov., isolated from selenium mineral soil.</title>
        <authorList>
            <person name="Dai X."/>
        </authorList>
    </citation>
    <scope>NUCLEOTIDE SEQUENCE [LARGE SCALE GENOMIC DNA]</scope>
    <source>
        <strain evidence="1 2">DXL2</strain>
    </source>
</reference>
<dbReference type="Pfam" id="PF10970">
    <property type="entry name" value="GerPE"/>
    <property type="match status" value="1"/>
</dbReference>
<comment type="caution">
    <text evidence="1">The sequence shown here is derived from an EMBL/GenBank/DDBJ whole genome shotgun (WGS) entry which is preliminary data.</text>
</comment>
<proteinExistence type="predicted"/>
<dbReference type="AlphaFoldDB" id="A0A2V5KL96"/>
<name>A0A2V5KL96_9BACL</name>
<dbReference type="RefSeq" id="WP_110839542.1">
    <property type="nucleotide sequence ID" value="NZ_QJVJ01000003.1"/>
</dbReference>
<organism evidence="1 2">
    <name type="scientific">Paenibacillus flagellatus</name>
    <dbReference type="NCBI Taxonomy" id="2211139"/>
    <lineage>
        <taxon>Bacteria</taxon>
        <taxon>Bacillati</taxon>
        <taxon>Bacillota</taxon>
        <taxon>Bacilli</taxon>
        <taxon>Bacillales</taxon>
        <taxon>Paenibacillaceae</taxon>
        <taxon>Paenibacillus</taxon>
    </lineage>
</organism>